<organism evidence="1 2">
    <name type="scientific">Cudoniella acicularis</name>
    <dbReference type="NCBI Taxonomy" id="354080"/>
    <lineage>
        <taxon>Eukaryota</taxon>
        <taxon>Fungi</taxon>
        <taxon>Dikarya</taxon>
        <taxon>Ascomycota</taxon>
        <taxon>Pezizomycotina</taxon>
        <taxon>Leotiomycetes</taxon>
        <taxon>Helotiales</taxon>
        <taxon>Tricladiaceae</taxon>
        <taxon>Cudoniella</taxon>
    </lineage>
</organism>
<dbReference type="AlphaFoldDB" id="A0A8H4W8M7"/>
<proteinExistence type="predicted"/>
<evidence type="ECO:0000313" key="1">
    <source>
        <dbReference type="EMBL" id="KAF4637391.1"/>
    </source>
</evidence>
<evidence type="ECO:0000313" key="2">
    <source>
        <dbReference type="Proteomes" id="UP000566819"/>
    </source>
</evidence>
<gene>
    <name evidence="1" type="ORF">G7Y89_g688</name>
</gene>
<dbReference type="EMBL" id="JAAMPI010000024">
    <property type="protein sequence ID" value="KAF4637391.1"/>
    <property type="molecule type" value="Genomic_DNA"/>
</dbReference>
<keyword evidence="2" id="KW-1185">Reference proteome</keyword>
<dbReference type="Proteomes" id="UP000566819">
    <property type="component" value="Unassembled WGS sequence"/>
</dbReference>
<sequence length="299" mass="34960">MFYQNIQESQTSIFERTARSPYLITRGLFAEESQQGNISQPTYLPHKASAHSEPYSEFLISRLGHIDLYILFVWSIRPRAALQCSRLISRQQALPRAPLNRIQTTIAINQSTVPFLEPEEYTGNPHIDVSNDTWHEIKPELWPPTARFMPKEDPNDDDPYSRSPCTNRLQFTHRLKTIDLKRPNAEKLSDFQYALYNAFLLGRLKLINKQLWALRAQRVDYREDGFEHDDDGNALDMDLTPPFYREMSDLSAIPQTPLVHLCSLPALENWWEYYHAIVLRPQIGVRRWSSEYAKIPEEQ</sequence>
<accession>A0A8H4W8M7</accession>
<comment type="caution">
    <text evidence="1">The sequence shown here is derived from an EMBL/GenBank/DDBJ whole genome shotgun (WGS) entry which is preliminary data.</text>
</comment>
<name>A0A8H4W8M7_9HELO</name>
<reference evidence="1 2" key="1">
    <citation type="submission" date="2020-03" db="EMBL/GenBank/DDBJ databases">
        <title>Draft Genome Sequence of Cudoniella acicularis.</title>
        <authorList>
            <person name="Buettner E."/>
            <person name="Kellner H."/>
        </authorList>
    </citation>
    <scope>NUCLEOTIDE SEQUENCE [LARGE SCALE GENOMIC DNA]</scope>
    <source>
        <strain evidence="1 2">DSM 108380</strain>
    </source>
</reference>
<protein>
    <submittedName>
        <fullName evidence="1">Uncharacterized protein</fullName>
    </submittedName>
</protein>